<name>G8JNZ8_ERECY</name>
<dbReference type="GO" id="GO:0034424">
    <property type="term" value="C:Vps55/Vps68 complex"/>
    <property type="evidence" value="ECO:0007669"/>
    <property type="project" value="EnsemblFungi"/>
</dbReference>
<protein>
    <recommendedName>
        <fullName evidence="9">Vacuolar protein sorting-associated protein 68</fullName>
    </recommendedName>
</protein>
<keyword evidence="5 6" id="KW-0472">Membrane</keyword>
<dbReference type="RefSeq" id="XP_003644615.1">
    <property type="nucleotide sequence ID" value="XM_003644567.1"/>
</dbReference>
<organism evidence="7 8">
    <name type="scientific">Eremothecium cymbalariae (strain CBS 270.75 / DBVPG 7215 / KCTC 17166 / NRRL Y-17582)</name>
    <name type="common">Yeast</name>
    <dbReference type="NCBI Taxonomy" id="931890"/>
    <lineage>
        <taxon>Eukaryota</taxon>
        <taxon>Fungi</taxon>
        <taxon>Dikarya</taxon>
        <taxon>Ascomycota</taxon>
        <taxon>Saccharomycotina</taxon>
        <taxon>Saccharomycetes</taxon>
        <taxon>Saccharomycetales</taxon>
        <taxon>Saccharomycetaceae</taxon>
        <taxon>Eremothecium</taxon>
    </lineage>
</organism>
<evidence type="ECO:0000313" key="8">
    <source>
        <dbReference type="Proteomes" id="UP000006790"/>
    </source>
</evidence>
<dbReference type="Pfam" id="PF05255">
    <property type="entry name" value="UPF0220"/>
    <property type="match status" value="1"/>
</dbReference>
<keyword evidence="4 6" id="KW-1133">Transmembrane helix</keyword>
<evidence type="ECO:0000256" key="4">
    <source>
        <dbReference type="ARBA" id="ARBA00022989"/>
    </source>
</evidence>
<dbReference type="HOGENOM" id="CLU_096876_0_1_1"/>
<dbReference type="eggNOG" id="KOG3393">
    <property type="taxonomic scope" value="Eukaryota"/>
</dbReference>
<dbReference type="GO" id="GO:0000329">
    <property type="term" value="C:fungal-type vacuole membrane"/>
    <property type="evidence" value="ECO:0007669"/>
    <property type="project" value="EnsemblFungi"/>
</dbReference>
<dbReference type="AlphaFoldDB" id="G8JNZ8"/>
<dbReference type="GeneID" id="11470471"/>
<evidence type="ECO:0008006" key="9">
    <source>
        <dbReference type="Google" id="ProtNLM"/>
    </source>
</evidence>
<gene>
    <name evidence="7" type="ordered locus">Ecym_2041</name>
</gene>
<evidence type="ECO:0000256" key="3">
    <source>
        <dbReference type="ARBA" id="ARBA00022692"/>
    </source>
</evidence>
<feature type="transmembrane region" description="Helical" evidence="6">
    <location>
        <begin position="24"/>
        <end position="47"/>
    </location>
</feature>
<feature type="transmembrane region" description="Helical" evidence="6">
    <location>
        <begin position="59"/>
        <end position="78"/>
    </location>
</feature>
<evidence type="ECO:0000256" key="1">
    <source>
        <dbReference type="ARBA" id="ARBA00004141"/>
    </source>
</evidence>
<feature type="transmembrane region" description="Helical" evidence="6">
    <location>
        <begin position="106"/>
        <end position="131"/>
    </location>
</feature>
<dbReference type="FunCoup" id="G8JNZ8">
    <property type="interactions" value="196"/>
</dbReference>
<dbReference type="GO" id="GO:0032511">
    <property type="term" value="P:late endosome to vacuole transport via multivesicular body sorting pathway"/>
    <property type="evidence" value="ECO:0007669"/>
    <property type="project" value="EnsemblFungi"/>
</dbReference>
<dbReference type="PANTHER" id="PTHR13180">
    <property type="entry name" value="SMALL MEMBRANE PROTEIN-RELATED"/>
    <property type="match status" value="1"/>
</dbReference>
<dbReference type="InParanoid" id="G8JNZ8"/>
<dbReference type="KEGG" id="erc:Ecym_2041"/>
<evidence type="ECO:0000313" key="7">
    <source>
        <dbReference type="EMBL" id="AET37798.1"/>
    </source>
</evidence>
<dbReference type="EMBL" id="CP002498">
    <property type="protein sequence ID" value="AET37798.1"/>
    <property type="molecule type" value="Genomic_DNA"/>
</dbReference>
<reference evidence="8" key="1">
    <citation type="journal article" date="2012" name="G3 (Bethesda)">
        <title>Pichia sorbitophila, an interspecies yeast hybrid reveals early steps of genome resolution following polyploidization.</title>
        <authorList>
            <person name="Leh Louis V."/>
            <person name="Despons L."/>
            <person name="Friedrich A."/>
            <person name="Martin T."/>
            <person name="Durrens P."/>
            <person name="Casaregola S."/>
            <person name="Neuveglise C."/>
            <person name="Fairhead C."/>
            <person name="Marck C."/>
            <person name="Cruz J.A."/>
            <person name="Straub M.L."/>
            <person name="Kugler V."/>
            <person name="Sacerdot C."/>
            <person name="Uzunov Z."/>
            <person name="Thierry A."/>
            <person name="Weiss S."/>
            <person name="Bleykasten C."/>
            <person name="De Montigny J."/>
            <person name="Jacques N."/>
            <person name="Jung P."/>
            <person name="Lemaire M."/>
            <person name="Mallet S."/>
            <person name="Morel G."/>
            <person name="Richard G.F."/>
            <person name="Sarkar A."/>
            <person name="Savel G."/>
            <person name="Schacherer J."/>
            <person name="Seret M.L."/>
            <person name="Talla E."/>
            <person name="Samson G."/>
            <person name="Jubin C."/>
            <person name="Poulain J."/>
            <person name="Vacherie B."/>
            <person name="Barbe V."/>
            <person name="Pelletier E."/>
            <person name="Sherman D.J."/>
            <person name="Westhof E."/>
            <person name="Weissenbach J."/>
            <person name="Baret P.V."/>
            <person name="Wincker P."/>
            <person name="Gaillardin C."/>
            <person name="Dujon B."/>
            <person name="Souciet J.L."/>
        </authorList>
    </citation>
    <scope>NUCLEOTIDE SEQUENCE [LARGE SCALE GENOMIC DNA]</scope>
    <source>
        <strain evidence="8">CBS 270.75 / DBVPG 7215 / KCTC 17166 / NRRL Y-17582</strain>
    </source>
</reference>
<dbReference type="OrthoDB" id="268928at2759"/>
<sequence length="176" mass="19431">MEQEQARLFRFPFSLPNSVVTRKLSVYTAGALYAIGFWLFLDCVLYSKNANGSEVHVTFVDWIPIICNSLGMLIVSSIDKDRLLEDVLGSGSFAGTSQKAWQAQAVLFFGFALQAGGLSGSFAVLVLKFLVNGYNRYPTLGMGINNVLGNICIVFSCVFLWVAHNIEDEYSYSLTL</sequence>
<dbReference type="InterPro" id="IPR007919">
    <property type="entry name" value="UPF0220"/>
</dbReference>
<comment type="subcellular location">
    <subcellularLocation>
        <location evidence="1">Membrane</location>
        <topology evidence="1">Multi-pass membrane protein</topology>
    </subcellularLocation>
</comment>
<evidence type="ECO:0000256" key="5">
    <source>
        <dbReference type="ARBA" id="ARBA00023136"/>
    </source>
</evidence>
<keyword evidence="8" id="KW-1185">Reference proteome</keyword>
<feature type="transmembrane region" description="Helical" evidence="6">
    <location>
        <begin position="143"/>
        <end position="163"/>
    </location>
</feature>
<dbReference type="STRING" id="931890.G8JNZ8"/>
<keyword evidence="3 6" id="KW-0812">Transmembrane</keyword>
<comment type="similarity">
    <text evidence="2">Belongs to the UPF0220 family.</text>
</comment>
<evidence type="ECO:0000256" key="2">
    <source>
        <dbReference type="ARBA" id="ARBA00005335"/>
    </source>
</evidence>
<evidence type="ECO:0000256" key="6">
    <source>
        <dbReference type="SAM" id="Phobius"/>
    </source>
</evidence>
<accession>G8JNZ8</accession>
<dbReference type="OMA" id="VHITFVD"/>
<proteinExistence type="inferred from homology"/>
<dbReference type="Proteomes" id="UP000006790">
    <property type="component" value="Chromosome 2"/>
</dbReference>